<evidence type="ECO:0000313" key="2">
    <source>
        <dbReference type="Proteomes" id="UP001196413"/>
    </source>
</evidence>
<reference evidence="1" key="1">
    <citation type="submission" date="2021-06" db="EMBL/GenBank/DDBJ databases">
        <title>Parelaphostrongylus tenuis whole genome reference sequence.</title>
        <authorList>
            <person name="Garwood T.J."/>
            <person name="Larsen P.A."/>
            <person name="Fountain-Jones N.M."/>
            <person name="Garbe J.R."/>
            <person name="Macchietto M.G."/>
            <person name="Kania S.A."/>
            <person name="Gerhold R.W."/>
            <person name="Richards J.E."/>
            <person name="Wolf T.M."/>
        </authorList>
    </citation>
    <scope>NUCLEOTIDE SEQUENCE</scope>
    <source>
        <strain evidence="1">MNPRO001-30</strain>
        <tissue evidence="1">Meninges</tissue>
    </source>
</reference>
<organism evidence="1 2">
    <name type="scientific">Parelaphostrongylus tenuis</name>
    <name type="common">Meningeal worm</name>
    <dbReference type="NCBI Taxonomy" id="148309"/>
    <lineage>
        <taxon>Eukaryota</taxon>
        <taxon>Metazoa</taxon>
        <taxon>Ecdysozoa</taxon>
        <taxon>Nematoda</taxon>
        <taxon>Chromadorea</taxon>
        <taxon>Rhabditida</taxon>
        <taxon>Rhabditina</taxon>
        <taxon>Rhabditomorpha</taxon>
        <taxon>Strongyloidea</taxon>
        <taxon>Metastrongylidae</taxon>
        <taxon>Parelaphostrongylus</taxon>
    </lineage>
</organism>
<keyword evidence="2" id="KW-1185">Reference proteome</keyword>
<sequence>MDNFIKEFNALESQSATDRVRLEELDRIIGMEKKVIANVKKELARYTEVDKHQNKKRENSESQRKSVMENVAVNLTRFVL</sequence>
<dbReference type="Proteomes" id="UP001196413">
    <property type="component" value="Unassembled WGS sequence"/>
</dbReference>
<dbReference type="AlphaFoldDB" id="A0AAD5QMB7"/>
<accession>A0AAD5QMB7</accession>
<name>A0AAD5QMB7_PARTN</name>
<dbReference type="EMBL" id="JAHQIW010002032">
    <property type="protein sequence ID" value="KAJ1354355.1"/>
    <property type="molecule type" value="Genomic_DNA"/>
</dbReference>
<protein>
    <submittedName>
        <fullName evidence="1">Uncharacterized protein</fullName>
    </submittedName>
</protein>
<comment type="caution">
    <text evidence="1">The sequence shown here is derived from an EMBL/GenBank/DDBJ whole genome shotgun (WGS) entry which is preliminary data.</text>
</comment>
<proteinExistence type="predicted"/>
<evidence type="ECO:0000313" key="1">
    <source>
        <dbReference type="EMBL" id="KAJ1354355.1"/>
    </source>
</evidence>
<gene>
    <name evidence="1" type="ORF">KIN20_011269</name>
</gene>